<keyword evidence="3" id="KW-1185">Reference proteome</keyword>
<gene>
    <name evidence="2" type="ORF">SAMN05444354_1208</name>
</gene>
<evidence type="ECO:0000313" key="3">
    <source>
        <dbReference type="Proteomes" id="UP000182719"/>
    </source>
</evidence>
<dbReference type="Proteomes" id="UP000182719">
    <property type="component" value="Unassembled WGS sequence"/>
</dbReference>
<accession>A0A1H7ZXS4</accession>
<dbReference type="EMBL" id="FOAP01000020">
    <property type="protein sequence ID" value="SEM63275.1"/>
    <property type="molecule type" value="Genomic_DNA"/>
</dbReference>
<sequence>MLVSAALPTPVEAQTPQAKTKTQAKAKTKAKSSAKSKAKAKTKSKAKAKAKPAPPEKPQAQEKPPEPQPTEEEKAREEQAREEKARQEKLQQELAKAREQEKAKALERAREQAKAEEEARARVRARAQEQAKAKARPPEKPQTPLRIGLGLDFYSENSHLSGEQIINGARRDESFDYSSDSLLSATLTLSFPAPIASQRTRLGAGLRAFGNYGSGGDRVFGFGVLNQVFVLGEYGLPVAKNVEALFGARGGLSLLIPGKDLSQEIQRLRDNDVDAWNVPRLGWLVGLNVGGRWHFSTHFAARGDLSAQLEKLYLFKTSQDVNGVQFDKNWSTFGLRLGLTLGIEFAL</sequence>
<dbReference type="AlphaFoldDB" id="A0A1H7ZXS4"/>
<evidence type="ECO:0000313" key="2">
    <source>
        <dbReference type="EMBL" id="SEM63275.1"/>
    </source>
</evidence>
<protein>
    <submittedName>
        <fullName evidence="2">Uncharacterized protein</fullName>
    </submittedName>
</protein>
<organism evidence="2 3">
    <name type="scientific">Stigmatella aurantiaca</name>
    <dbReference type="NCBI Taxonomy" id="41"/>
    <lineage>
        <taxon>Bacteria</taxon>
        <taxon>Pseudomonadati</taxon>
        <taxon>Myxococcota</taxon>
        <taxon>Myxococcia</taxon>
        <taxon>Myxococcales</taxon>
        <taxon>Cystobacterineae</taxon>
        <taxon>Archangiaceae</taxon>
        <taxon>Stigmatella</taxon>
    </lineage>
</organism>
<dbReference type="RefSeq" id="WP_281248542.1">
    <property type="nucleotide sequence ID" value="NZ_FOAP01000020.1"/>
</dbReference>
<evidence type="ECO:0000256" key="1">
    <source>
        <dbReference type="SAM" id="MobiDB-lite"/>
    </source>
</evidence>
<reference evidence="3" key="1">
    <citation type="submission" date="2016-10" db="EMBL/GenBank/DDBJ databases">
        <authorList>
            <person name="Varghese N."/>
            <person name="Submissions S."/>
        </authorList>
    </citation>
    <scope>NUCLEOTIDE SEQUENCE [LARGE SCALE GENOMIC DNA]</scope>
    <source>
        <strain evidence="3">DSM 17044</strain>
    </source>
</reference>
<feature type="compositionally biased region" description="Basic and acidic residues" evidence="1">
    <location>
        <begin position="59"/>
        <end position="139"/>
    </location>
</feature>
<feature type="region of interest" description="Disordered" evidence="1">
    <location>
        <begin position="1"/>
        <end position="145"/>
    </location>
</feature>
<proteinExistence type="predicted"/>
<name>A0A1H7ZXS4_STIAU</name>
<feature type="compositionally biased region" description="Basic residues" evidence="1">
    <location>
        <begin position="22"/>
        <end position="50"/>
    </location>
</feature>